<protein>
    <submittedName>
        <fullName evidence="1">Uncharacterized protein</fullName>
    </submittedName>
</protein>
<evidence type="ECO:0000313" key="2">
    <source>
        <dbReference type="Proteomes" id="UP001055811"/>
    </source>
</evidence>
<evidence type="ECO:0000313" key="1">
    <source>
        <dbReference type="EMBL" id="KAI3738462.1"/>
    </source>
</evidence>
<comment type="caution">
    <text evidence="1">The sequence shown here is derived from an EMBL/GenBank/DDBJ whole genome shotgun (WGS) entry which is preliminary data.</text>
</comment>
<sequence>MEAKRTGETSENRQRRNTTEQPPLMAEELRNKRLKVMVAVDESDVSLYALKWTLEHLFKTPAAAVAAAVTSYTAETIPEVEPDPEQGMVTVAHVMEPFERYTFPAEPSMYASAAMVESVRKAQRENAGELLSRAFQICKESKIKAETLILEGNPKEMICEAVEQMHFDLLVVGSRGLGAIKRAFLGSISDFCAHHAKCPILIVKPPRK</sequence>
<accession>A0ACB9CWJ8</accession>
<dbReference type="EMBL" id="CM042013">
    <property type="protein sequence ID" value="KAI3738462.1"/>
    <property type="molecule type" value="Genomic_DNA"/>
</dbReference>
<keyword evidence="2" id="KW-1185">Reference proteome</keyword>
<proteinExistence type="predicted"/>
<gene>
    <name evidence="1" type="ORF">L2E82_28494</name>
</gene>
<reference evidence="2" key="1">
    <citation type="journal article" date="2022" name="Mol. Ecol. Resour.">
        <title>The genomes of chicory, endive, great burdock and yacon provide insights into Asteraceae palaeo-polyploidization history and plant inulin production.</title>
        <authorList>
            <person name="Fan W."/>
            <person name="Wang S."/>
            <person name="Wang H."/>
            <person name="Wang A."/>
            <person name="Jiang F."/>
            <person name="Liu H."/>
            <person name="Zhao H."/>
            <person name="Xu D."/>
            <person name="Zhang Y."/>
        </authorList>
    </citation>
    <scope>NUCLEOTIDE SEQUENCE [LARGE SCALE GENOMIC DNA]</scope>
    <source>
        <strain evidence="2">cv. Punajuju</strain>
    </source>
</reference>
<name>A0ACB9CWJ8_CICIN</name>
<dbReference type="Proteomes" id="UP001055811">
    <property type="component" value="Linkage Group LG05"/>
</dbReference>
<reference evidence="1 2" key="2">
    <citation type="journal article" date="2022" name="Mol. Ecol. Resour.">
        <title>The genomes of chicory, endive, great burdock and yacon provide insights into Asteraceae paleo-polyploidization history and plant inulin production.</title>
        <authorList>
            <person name="Fan W."/>
            <person name="Wang S."/>
            <person name="Wang H."/>
            <person name="Wang A."/>
            <person name="Jiang F."/>
            <person name="Liu H."/>
            <person name="Zhao H."/>
            <person name="Xu D."/>
            <person name="Zhang Y."/>
        </authorList>
    </citation>
    <scope>NUCLEOTIDE SEQUENCE [LARGE SCALE GENOMIC DNA]</scope>
    <source>
        <strain evidence="2">cv. Punajuju</strain>
        <tissue evidence="1">Leaves</tissue>
    </source>
</reference>
<organism evidence="1 2">
    <name type="scientific">Cichorium intybus</name>
    <name type="common">Chicory</name>
    <dbReference type="NCBI Taxonomy" id="13427"/>
    <lineage>
        <taxon>Eukaryota</taxon>
        <taxon>Viridiplantae</taxon>
        <taxon>Streptophyta</taxon>
        <taxon>Embryophyta</taxon>
        <taxon>Tracheophyta</taxon>
        <taxon>Spermatophyta</taxon>
        <taxon>Magnoliopsida</taxon>
        <taxon>eudicotyledons</taxon>
        <taxon>Gunneridae</taxon>
        <taxon>Pentapetalae</taxon>
        <taxon>asterids</taxon>
        <taxon>campanulids</taxon>
        <taxon>Asterales</taxon>
        <taxon>Asteraceae</taxon>
        <taxon>Cichorioideae</taxon>
        <taxon>Cichorieae</taxon>
        <taxon>Cichoriinae</taxon>
        <taxon>Cichorium</taxon>
    </lineage>
</organism>